<dbReference type="Gramene" id="PRQ54953">
    <property type="protein sequence ID" value="PRQ54953"/>
    <property type="gene ID" value="RchiOBHm_Chr1g0319281"/>
</dbReference>
<keyword evidence="5" id="KW-0723">Serine/threonine-protein kinase</keyword>
<dbReference type="AlphaFoldDB" id="A0A2P6S8C6"/>
<dbReference type="PROSITE" id="PS50927">
    <property type="entry name" value="BULB_LECTIN"/>
    <property type="match status" value="1"/>
</dbReference>
<dbReference type="InterPro" id="IPR036426">
    <property type="entry name" value="Bulb-type_lectin_dom_sf"/>
</dbReference>
<dbReference type="Proteomes" id="UP000238479">
    <property type="component" value="Chromosome 1"/>
</dbReference>
<keyword evidence="5" id="KW-0418">Kinase</keyword>
<proteinExistence type="predicted"/>
<keyword evidence="5" id="KW-0808">Transferase</keyword>
<keyword evidence="1" id="KW-0732">Signal</keyword>
<evidence type="ECO:0000313" key="5">
    <source>
        <dbReference type="EMBL" id="PRQ54953.1"/>
    </source>
</evidence>
<dbReference type="EC" id="2.7.11.1" evidence="5"/>
<evidence type="ECO:0000256" key="3">
    <source>
        <dbReference type="ARBA" id="ARBA00023180"/>
    </source>
</evidence>
<evidence type="ECO:0000313" key="6">
    <source>
        <dbReference type="Proteomes" id="UP000238479"/>
    </source>
</evidence>
<dbReference type="SUPFAM" id="SSF51110">
    <property type="entry name" value="alpha-D-mannose-specific plant lectins"/>
    <property type="match status" value="1"/>
</dbReference>
<keyword evidence="6" id="KW-1185">Reference proteome</keyword>
<protein>
    <submittedName>
        <fullName evidence="5">Putative non-specific serine/threonine protein kinase</fullName>
        <ecNumber evidence="5">2.7.11.1</ecNumber>
    </submittedName>
</protein>
<sequence>MGNPPKTSVYDESIGMDISPRKVVWVANREKPLAGADTLARLRISSNGNLELVDGKQNSVWSINVNTW</sequence>
<gene>
    <name evidence="5" type="ORF">RchiOBHm_Chr1g0319281</name>
</gene>
<evidence type="ECO:0000256" key="2">
    <source>
        <dbReference type="ARBA" id="ARBA00023157"/>
    </source>
</evidence>
<dbReference type="EMBL" id="PDCK01000039">
    <property type="protein sequence ID" value="PRQ54953.1"/>
    <property type="molecule type" value="Genomic_DNA"/>
</dbReference>
<dbReference type="Pfam" id="PF01453">
    <property type="entry name" value="B_lectin"/>
    <property type="match status" value="1"/>
</dbReference>
<dbReference type="GO" id="GO:0004674">
    <property type="term" value="F:protein serine/threonine kinase activity"/>
    <property type="evidence" value="ECO:0007669"/>
    <property type="project" value="UniProtKB-KW"/>
</dbReference>
<keyword evidence="2" id="KW-1015">Disulfide bond</keyword>
<dbReference type="InterPro" id="IPR001480">
    <property type="entry name" value="Bulb-type_lectin_dom"/>
</dbReference>
<dbReference type="Gene3D" id="2.90.10.10">
    <property type="entry name" value="Bulb-type lectin domain"/>
    <property type="match status" value="1"/>
</dbReference>
<reference evidence="5 6" key="1">
    <citation type="journal article" date="2018" name="Nat. Genet.">
        <title>The Rosa genome provides new insights in the design of modern roses.</title>
        <authorList>
            <person name="Bendahmane M."/>
        </authorList>
    </citation>
    <scope>NUCLEOTIDE SEQUENCE [LARGE SCALE GENOMIC DNA]</scope>
    <source>
        <strain evidence="6">cv. Old Blush</strain>
    </source>
</reference>
<evidence type="ECO:0000256" key="1">
    <source>
        <dbReference type="ARBA" id="ARBA00022729"/>
    </source>
</evidence>
<name>A0A2P6S8C6_ROSCH</name>
<accession>A0A2P6S8C6</accession>
<keyword evidence="3" id="KW-0325">Glycoprotein</keyword>
<comment type="caution">
    <text evidence="5">The sequence shown here is derived from an EMBL/GenBank/DDBJ whole genome shotgun (WGS) entry which is preliminary data.</text>
</comment>
<feature type="domain" description="Bulb-type lectin" evidence="4">
    <location>
        <begin position="1"/>
        <end position="68"/>
    </location>
</feature>
<evidence type="ECO:0000259" key="4">
    <source>
        <dbReference type="PROSITE" id="PS50927"/>
    </source>
</evidence>
<organism evidence="5 6">
    <name type="scientific">Rosa chinensis</name>
    <name type="common">China rose</name>
    <dbReference type="NCBI Taxonomy" id="74649"/>
    <lineage>
        <taxon>Eukaryota</taxon>
        <taxon>Viridiplantae</taxon>
        <taxon>Streptophyta</taxon>
        <taxon>Embryophyta</taxon>
        <taxon>Tracheophyta</taxon>
        <taxon>Spermatophyta</taxon>
        <taxon>Magnoliopsida</taxon>
        <taxon>eudicotyledons</taxon>
        <taxon>Gunneridae</taxon>
        <taxon>Pentapetalae</taxon>
        <taxon>rosids</taxon>
        <taxon>fabids</taxon>
        <taxon>Rosales</taxon>
        <taxon>Rosaceae</taxon>
        <taxon>Rosoideae</taxon>
        <taxon>Rosoideae incertae sedis</taxon>
        <taxon>Rosa</taxon>
    </lineage>
</organism>